<evidence type="ECO:0000256" key="3">
    <source>
        <dbReference type="SAM" id="MobiDB-lite"/>
    </source>
</evidence>
<protein>
    <recommendedName>
        <fullName evidence="7">Zinc-finger domain-containing protein</fullName>
    </recommendedName>
</protein>
<feature type="transmembrane region" description="Helical" evidence="4">
    <location>
        <begin position="151"/>
        <end position="172"/>
    </location>
</feature>
<accession>A0ABW7UPA0</accession>
<evidence type="ECO:0000313" key="6">
    <source>
        <dbReference type="Proteomes" id="UP001611548"/>
    </source>
</evidence>
<comment type="caution">
    <text evidence="5">The sequence shown here is derived from an EMBL/GenBank/DDBJ whole genome shotgun (WGS) entry which is preliminary data.</text>
</comment>
<reference evidence="5 6" key="1">
    <citation type="submission" date="2024-10" db="EMBL/GenBank/DDBJ databases">
        <title>The Natural Products Discovery Center: Release of the First 8490 Sequenced Strains for Exploring Actinobacteria Biosynthetic Diversity.</title>
        <authorList>
            <person name="Kalkreuter E."/>
            <person name="Kautsar S.A."/>
            <person name="Yang D."/>
            <person name="Bader C.D."/>
            <person name="Teijaro C.N."/>
            <person name="Fluegel L."/>
            <person name="Davis C.M."/>
            <person name="Simpson J.R."/>
            <person name="Lauterbach L."/>
            <person name="Steele A.D."/>
            <person name="Gui C."/>
            <person name="Meng S."/>
            <person name="Li G."/>
            <person name="Viehrig K."/>
            <person name="Ye F."/>
            <person name="Su P."/>
            <person name="Kiefer A.F."/>
            <person name="Nichols A."/>
            <person name="Cepeda A.J."/>
            <person name="Yan W."/>
            <person name="Fan B."/>
            <person name="Jiang Y."/>
            <person name="Adhikari A."/>
            <person name="Zheng C.-J."/>
            <person name="Schuster L."/>
            <person name="Cowan T.M."/>
            <person name="Smanski M.J."/>
            <person name="Chevrette M.G."/>
            <person name="De Carvalho L.P.S."/>
            <person name="Shen B."/>
        </authorList>
    </citation>
    <scope>NUCLEOTIDE SEQUENCE [LARGE SCALE GENOMIC DNA]</scope>
    <source>
        <strain evidence="5 6">NPDC020327</strain>
    </source>
</reference>
<evidence type="ECO:0008006" key="7">
    <source>
        <dbReference type="Google" id="ProtNLM"/>
    </source>
</evidence>
<evidence type="ECO:0000256" key="1">
    <source>
        <dbReference type="ARBA" id="ARBA00023015"/>
    </source>
</evidence>
<feature type="region of interest" description="Disordered" evidence="3">
    <location>
        <begin position="175"/>
        <end position="232"/>
    </location>
</feature>
<gene>
    <name evidence="5" type="ORF">ACH429_10115</name>
</gene>
<proteinExistence type="predicted"/>
<evidence type="ECO:0000313" key="5">
    <source>
        <dbReference type="EMBL" id="MFI1964463.1"/>
    </source>
</evidence>
<dbReference type="EMBL" id="JBIRWE010000003">
    <property type="protein sequence ID" value="MFI1964463.1"/>
    <property type="molecule type" value="Genomic_DNA"/>
</dbReference>
<evidence type="ECO:0000256" key="2">
    <source>
        <dbReference type="ARBA" id="ARBA00023163"/>
    </source>
</evidence>
<keyword evidence="4" id="KW-1133">Transmembrane helix</keyword>
<name>A0ABW7UPA0_9ACTN</name>
<dbReference type="InterPro" id="IPR041916">
    <property type="entry name" value="Anti_sigma_zinc_sf"/>
</dbReference>
<keyword evidence="6" id="KW-1185">Reference proteome</keyword>
<evidence type="ECO:0000256" key="4">
    <source>
        <dbReference type="SAM" id="Phobius"/>
    </source>
</evidence>
<dbReference type="Gene3D" id="1.10.10.1320">
    <property type="entry name" value="Anti-sigma factor, zinc-finger domain"/>
    <property type="match status" value="1"/>
</dbReference>
<dbReference type="Proteomes" id="UP001611548">
    <property type="component" value="Unassembled WGS sequence"/>
</dbReference>
<sequence length="308" mass="31795">MTSSADTDQHPDVAEISALTEGRLRPDLATEVRDHLADCELCAEVRESLDEIRSLLGSLPGPARMPADIAGRIDAALAAEALLDSTAPPAVSRETESRTGRGSSASSPDAPVSRETAPPVCETASPSRPHGHPKAATGPGRPGARRRWRTAVFGAACAVAVAALVGVAVQAFNPAGSDRTSTAQGADVKADSGSSTTDLSARVDRLLAASPKAEKAPSGGVTAESNRNRTMRGSAVTVPTCVRAGIGRTDAPLAAERMPYRGADAYLVVLSHVADAQRVDVFVVDSSCTTKTPQGPGEVLLRDVYKRG</sequence>
<dbReference type="RefSeq" id="WP_055471957.1">
    <property type="nucleotide sequence ID" value="NZ_JBIRWE010000003.1"/>
</dbReference>
<keyword evidence="1" id="KW-0805">Transcription regulation</keyword>
<keyword evidence="4" id="KW-0472">Membrane</keyword>
<organism evidence="5 6">
    <name type="scientific">Streptomyces pathocidini</name>
    <dbReference type="NCBI Taxonomy" id="1650571"/>
    <lineage>
        <taxon>Bacteria</taxon>
        <taxon>Bacillati</taxon>
        <taxon>Actinomycetota</taxon>
        <taxon>Actinomycetes</taxon>
        <taxon>Kitasatosporales</taxon>
        <taxon>Streptomycetaceae</taxon>
        <taxon>Streptomyces</taxon>
    </lineage>
</organism>
<keyword evidence="4" id="KW-0812">Transmembrane</keyword>
<feature type="region of interest" description="Disordered" evidence="3">
    <location>
        <begin position="87"/>
        <end position="144"/>
    </location>
</feature>
<keyword evidence="2" id="KW-0804">Transcription</keyword>